<dbReference type="GO" id="GO:0042974">
    <property type="term" value="F:nuclear retinoic acid receptor binding"/>
    <property type="evidence" value="ECO:0007669"/>
    <property type="project" value="TreeGrafter"/>
</dbReference>
<dbReference type="Proteomes" id="UP000694621">
    <property type="component" value="Unplaced"/>
</dbReference>
<dbReference type="AlphaFoldDB" id="A0A8B9LIK4"/>
<dbReference type="CTD" id="553663"/>
<evidence type="ECO:0000256" key="7">
    <source>
        <dbReference type="ARBA" id="ARBA00023242"/>
    </source>
</evidence>
<dbReference type="GO" id="GO:0016592">
    <property type="term" value="C:mediator complex"/>
    <property type="evidence" value="ECO:0007669"/>
    <property type="project" value="InterPro"/>
</dbReference>
<evidence type="ECO:0000313" key="11">
    <source>
        <dbReference type="Ensembl" id="ENSAMXP00005050830.1"/>
    </source>
</evidence>
<keyword evidence="4 9" id="KW-0805">Transcription regulation</keyword>
<dbReference type="PANTHER" id="PTHR12881">
    <property type="entry name" value="MEDIATOR OF RNA POLYMERASE II TRANSCRIPTION SUBUNIT 1"/>
    <property type="match status" value="1"/>
</dbReference>
<keyword evidence="5 9" id="KW-0010">Activator</keyword>
<evidence type="ECO:0000256" key="2">
    <source>
        <dbReference type="ARBA" id="ARBA00006210"/>
    </source>
</evidence>
<reference evidence="11" key="1">
    <citation type="submission" date="2025-08" db="UniProtKB">
        <authorList>
            <consortium name="Ensembl"/>
        </authorList>
    </citation>
    <scope>IDENTIFICATION</scope>
</reference>
<evidence type="ECO:0000256" key="1">
    <source>
        <dbReference type="ARBA" id="ARBA00004123"/>
    </source>
</evidence>
<accession>A0A8B9LIK4</accession>
<dbReference type="GO" id="GO:0042809">
    <property type="term" value="F:nuclear vitamin D receptor binding"/>
    <property type="evidence" value="ECO:0007669"/>
    <property type="project" value="TreeGrafter"/>
</dbReference>
<dbReference type="GO" id="GO:0097067">
    <property type="term" value="P:cellular response to thyroid hormone stimulus"/>
    <property type="evidence" value="ECO:0007669"/>
    <property type="project" value="TreeGrafter"/>
</dbReference>
<dbReference type="GeneID" id="103042448"/>
<dbReference type="Pfam" id="PF10744">
    <property type="entry name" value="Med1"/>
    <property type="match status" value="1"/>
</dbReference>
<dbReference type="GO" id="GO:0045944">
    <property type="term" value="P:positive regulation of transcription by RNA polymerase II"/>
    <property type="evidence" value="ECO:0007669"/>
    <property type="project" value="UniProtKB-ARBA"/>
</dbReference>
<sequence length="631" mass="70054">MIVSHWQKLMGHCLDSCTTQNSYKTLENTPPRTLPHRNVMKKTYMSDLYSKYAEKPWSETFQLVRRCMDKTRTDPKPCEPVMRCQQKLNEALNVASVNAMMTRLEMIAKQKGLGSHRSPTETACYLTADLFYLEVLLLPGGGVQDVKVAQHGEAPESNSALCQLLRMKKFKEFSVKLDDLASLYNIPGDSDTKIKVYASLQHLQKDLLKISNLPRRLIESDVHVDMVLNGRIGNFVPCREGNPMSIQYYIRPSDVLMEMFCPGEGSRGQVAMVVVGASSTTHMLQMESHILTPPQFDSLGFPVFRPMSEVKTESLPAFFLLKLQPPVPTLNSFIQQMNQITDVTPEADLQVEPLFQLIKQLSLTEKTCESMCDEEDSHFHVTLPDAELHSYVFGGAEWKCDLWKGALIHAVPFTHPAHVPALLELLRHQSVINALLASCITRHEQQPGLTYELNCEVLPESAFSFSVTFSLLDSDSLAVLLVSVLDCRQVKCRLLMADLVDPSLDDYISRVLTRCMSIPITMRAIRRRIASLRPPAPQFPEPVCALMAEGSPSVAPHSAVESFPVTLPTALLSPEPMEEDGPSPPSHYVMSVAAAPAVDGANTDAVANPSPCASMSVYSHWGTSSLPAELI</sequence>
<keyword evidence="7 9" id="KW-0539">Nucleus</keyword>
<evidence type="ECO:0000256" key="5">
    <source>
        <dbReference type="ARBA" id="ARBA00023159"/>
    </source>
</evidence>
<comment type="similarity">
    <text evidence="2 9">Belongs to the Mediator complex subunit 1 family.</text>
</comment>
<proteinExistence type="inferred from homology"/>
<dbReference type="GO" id="GO:0003712">
    <property type="term" value="F:transcription coregulator activity"/>
    <property type="evidence" value="ECO:0007669"/>
    <property type="project" value="InterPro"/>
</dbReference>
<evidence type="ECO:0000259" key="10">
    <source>
        <dbReference type="Pfam" id="PF10744"/>
    </source>
</evidence>
<comment type="function">
    <text evidence="9">Component of the Mediator complex, a coactivator involved in the regulated transcription of nearly all RNA polymerase II-dependent genes. Mediator functions as a bridge to convey information from gene-specific regulatory proteins to the basal RNA polymerase II transcription machinery. Mediator is recruited to promoters by direct interactions with regulatory proteins and serves as a scaffold for the assembly of a functional preinitiation complex with RNA polymerase II and the general transcription factors.</text>
</comment>
<dbReference type="InterPro" id="IPR051999">
    <property type="entry name" value="Mediator_complex_subunit_1"/>
</dbReference>
<evidence type="ECO:0000256" key="3">
    <source>
        <dbReference type="ARBA" id="ARBA00020612"/>
    </source>
</evidence>
<protein>
    <recommendedName>
        <fullName evidence="3 9">Mediator of RNA polymerase II transcription subunit 1</fullName>
    </recommendedName>
    <alternativeName>
        <fullName evidence="8 9">Mediator complex subunit 1</fullName>
    </alternativeName>
</protein>
<dbReference type="GO" id="GO:0046966">
    <property type="term" value="F:nuclear thyroid hormone receptor binding"/>
    <property type="evidence" value="ECO:0007669"/>
    <property type="project" value="TreeGrafter"/>
</dbReference>
<dbReference type="PANTHER" id="PTHR12881:SF4">
    <property type="entry name" value="MEDIATOR OF RNA POLYMERASE II TRANSCRIPTION SUBUNIT 1"/>
    <property type="match status" value="1"/>
</dbReference>
<feature type="domain" description="Mediator complex subunit Med1" evidence="10">
    <location>
        <begin position="84"/>
        <end position="440"/>
    </location>
</feature>
<keyword evidence="6 9" id="KW-0804">Transcription</keyword>
<dbReference type="InterPro" id="IPR019680">
    <property type="entry name" value="Mediator_Med1"/>
</dbReference>
<dbReference type="KEGG" id="amex:103042448"/>
<evidence type="ECO:0000256" key="4">
    <source>
        <dbReference type="ARBA" id="ARBA00023015"/>
    </source>
</evidence>
<name>A0A8B9LIK4_ASTMX</name>
<comment type="subcellular location">
    <subcellularLocation>
        <location evidence="1 9">Nucleus</location>
    </subcellularLocation>
</comment>
<evidence type="ECO:0000313" key="12">
    <source>
        <dbReference type="Proteomes" id="UP000694621"/>
    </source>
</evidence>
<evidence type="ECO:0000256" key="8">
    <source>
        <dbReference type="ARBA" id="ARBA00031254"/>
    </source>
</evidence>
<evidence type="ECO:0000256" key="6">
    <source>
        <dbReference type="ARBA" id="ARBA00023163"/>
    </source>
</evidence>
<dbReference type="Ensembl" id="ENSAMXT00005055073.1">
    <property type="protein sequence ID" value="ENSAMXP00005050830.1"/>
    <property type="gene ID" value="ENSAMXG00005023016.1"/>
</dbReference>
<evidence type="ECO:0000256" key="9">
    <source>
        <dbReference type="RuleBase" id="RU364059"/>
    </source>
</evidence>
<organism evidence="11 12">
    <name type="scientific">Astyanax mexicanus</name>
    <name type="common">Blind cave fish</name>
    <name type="synonym">Astyanax fasciatus mexicanus</name>
    <dbReference type="NCBI Taxonomy" id="7994"/>
    <lineage>
        <taxon>Eukaryota</taxon>
        <taxon>Metazoa</taxon>
        <taxon>Chordata</taxon>
        <taxon>Craniata</taxon>
        <taxon>Vertebrata</taxon>
        <taxon>Euteleostomi</taxon>
        <taxon>Actinopterygii</taxon>
        <taxon>Neopterygii</taxon>
        <taxon>Teleostei</taxon>
        <taxon>Ostariophysi</taxon>
        <taxon>Characiformes</taxon>
        <taxon>Characoidei</taxon>
        <taxon>Acestrorhamphidae</taxon>
        <taxon>Acestrorhamphinae</taxon>
        <taxon>Astyanax</taxon>
    </lineage>
</organism>